<dbReference type="PANTHER" id="PTHR37325">
    <property type="entry name" value="OXIDOREDUCTASE 21 KDA SUBUNIT, PUTATIVE (AFU_ORTHOLOGUE AFUA_4G05910)-RELATED"/>
    <property type="match status" value="1"/>
</dbReference>
<dbReference type="Proteomes" id="UP000092555">
    <property type="component" value="Unassembled WGS sequence"/>
</dbReference>
<keyword evidence="2" id="KW-1185">Reference proteome</keyword>
<dbReference type="PIRSF" id="PIRSF022976">
    <property type="entry name" value="NADH_Oxi_21kDa"/>
    <property type="match status" value="1"/>
</dbReference>
<evidence type="ECO:0000313" key="1">
    <source>
        <dbReference type="EMBL" id="OBA21573.1"/>
    </source>
</evidence>
<gene>
    <name evidence="1" type="ORF">METBIDRAFT_42889</name>
</gene>
<sequence>MSGGPVPVWKKYTTRPTGIWEKIRQWLVLVPNRSSGNPLVHHYRAIPPGARIEQANSYQDPVTLPAGDIRGNPYYKRDYRRNYPQVHGFDQTKVSGLLTLGSAAKPRIAAGDKGSKELAAFGAGAAVSLASTLTAVDPGVLRGQVLGLAGEPVVAPSMHKFKWRILDEPEHGMYTDDYPCRSFNVEKPSP</sequence>
<dbReference type="AlphaFoldDB" id="A0A1A0HCE3"/>
<protein>
    <submittedName>
        <fullName evidence="1">21 kDa subunit of NADH dehydrogenase</fullName>
    </submittedName>
</protein>
<dbReference type="CDD" id="cd22849">
    <property type="entry name" value="NuzM"/>
    <property type="match status" value="1"/>
</dbReference>
<dbReference type="EMBL" id="LXTC01000003">
    <property type="protein sequence ID" value="OBA21573.1"/>
    <property type="molecule type" value="Genomic_DNA"/>
</dbReference>
<dbReference type="InterPro" id="IPR016813">
    <property type="entry name" value="NADH_Ub_cplx-1_21kDa"/>
</dbReference>
<organism evidence="1 2">
    <name type="scientific">Metschnikowia bicuspidata var. bicuspidata NRRL YB-4993</name>
    <dbReference type="NCBI Taxonomy" id="869754"/>
    <lineage>
        <taxon>Eukaryota</taxon>
        <taxon>Fungi</taxon>
        <taxon>Dikarya</taxon>
        <taxon>Ascomycota</taxon>
        <taxon>Saccharomycotina</taxon>
        <taxon>Pichiomycetes</taxon>
        <taxon>Metschnikowiaceae</taxon>
        <taxon>Metschnikowia</taxon>
    </lineage>
</organism>
<evidence type="ECO:0000313" key="2">
    <source>
        <dbReference type="Proteomes" id="UP000092555"/>
    </source>
</evidence>
<proteinExistence type="predicted"/>
<dbReference type="OrthoDB" id="2093493at2759"/>
<name>A0A1A0HCE3_9ASCO</name>
<dbReference type="STRING" id="869754.A0A1A0HCE3"/>
<accession>A0A1A0HCE3</accession>
<dbReference type="GeneID" id="30030571"/>
<dbReference type="RefSeq" id="XP_018712083.1">
    <property type="nucleotide sequence ID" value="XM_018857595.1"/>
</dbReference>
<comment type="caution">
    <text evidence="1">The sequence shown here is derived from an EMBL/GenBank/DDBJ whole genome shotgun (WGS) entry which is preliminary data.</text>
</comment>
<reference evidence="1 2" key="1">
    <citation type="submission" date="2016-05" db="EMBL/GenBank/DDBJ databases">
        <title>Comparative genomics of biotechnologically important yeasts.</title>
        <authorList>
            <consortium name="DOE Joint Genome Institute"/>
            <person name="Riley R."/>
            <person name="Haridas S."/>
            <person name="Wolfe K.H."/>
            <person name="Lopes M.R."/>
            <person name="Hittinger C.T."/>
            <person name="Goker M."/>
            <person name="Salamov A."/>
            <person name="Wisecaver J."/>
            <person name="Long T.M."/>
            <person name="Aerts A.L."/>
            <person name="Barry K."/>
            <person name="Choi C."/>
            <person name="Clum A."/>
            <person name="Coughlan A.Y."/>
            <person name="Deshpande S."/>
            <person name="Douglass A.P."/>
            <person name="Hanson S.J."/>
            <person name="Klenk H.-P."/>
            <person name="LaButti K."/>
            <person name="Lapidus A."/>
            <person name="Lindquist E."/>
            <person name="Lipzen A."/>
            <person name="Meier-kolthoff J.P."/>
            <person name="Ohm R.A."/>
            <person name="Otillar R.P."/>
            <person name="Pangilinan J."/>
            <person name="Peng Y."/>
            <person name="Rokas A."/>
            <person name="Rosa C.A."/>
            <person name="Scheuner C."/>
            <person name="Sibirny A.A."/>
            <person name="Slot J.C."/>
            <person name="Stielow J.B."/>
            <person name="Sun H."/>
            <person name="Kurtzman C.P."/>
            <person name="Blackwell M."/>
            <person name="Grigoriev I.V."/>
            <person name="Jeffries T.W."/>
        </authorList>
    </citation>
    <scope>NUCLEOTIDE SEQUENCE [LARGE SCALE GENOMIC DNA]</scope>
    <source>
        <strain evidence="1 2">NRRL YB-4993</strain>
    </source>
</reference>
<dbReference type="PANTHER" id="PTHR37325:SF1">
    <property type="entry name" value="OXIDOREDUCTASE 21 KDA SUBUNIT, PUTATIVE (AFU_ORTHOLOGUE AFUA_4G05910)-RELATED"/>
    <property type="match status" value="1"/>
</dbReference>